<keyword evidence="4 7" id="KW-1133">Transmembrane helix</keyword>
<comment type="domain">
    <text evidence="7">The DHHC domain is required for palmitoyltransferase activity.</text>
</comment>
<proteinExistence type="inferred from homology"/>
<dbReference type="Ensembl" id="ENSVKKT00000017138.1">
    <property type="protein sequence ID" value="ENSVKKP00000016723.1"/>
    <property type="gene ID" value="ENSVKKG00000011435.1"/>
</dbReference>
<feature type="domain" description="Palmitoyltransferase DHHC" evidence="8">
    <location>
        <begin position="99"/>
        <end position="219"/>
    </location>
</feature>
<evidence type="ECO:0000313" key="9">
    <source>
        <dbReference type="Ensembl" id="ENSVKKP00000016723.1"/>
    </source>
</evidence>
<dbReference type="Proteomes" id="UP000694545">
    <property type="component" value="Unplaced"/>
</dbReference>
<protein>
    <recommendedName>
        <fullName evidence="7">Palmitoyltransferase</fullName>
        <ecNumber evidence="7">2.3.1.225</ecNumber>
    </recommendedName>
</protein>
<keyword evidence="6 7" id="KW-0012">Acyltransferase</keyword>
<evidence type="ECO:0000313" key="10">
    <source>
        <dbReference type="Proteomes" id="UP000694545"/>
    </source>
</evidence>
<dbReference type="EC" id="2.3.1.225" evidence="7"/>
<feature type="transmembrane region" description="Helical" evidence="7">
    <location>
        <begin position="144"/>
        <end position="164"/>
    </location>
</feature>
<evidence type="ECO:0000259" key="8">
    <source>
        <dbReference type="Pfam" id="PF01529"/>
    </source>
</evidence>
<dbReference type="OMA" id="VYLISAN"/>
<reference evidence="9" key="1">
    <citation type="submission" date="2025-08" db="UniProtKB">
        <authorList>
            <consortium name="Ensembl"/>
        </authorList>
    </citation>
    <scope>IDENTIFICATION</scope>
</reference>
<dbReference type="InterPro" id="IPR001594">
    <property type="entry name" value="Palmitoyltrfase_DHHC"/>
</dbReference>
<evidence type="ECO:0000256" key="2">
    <source>
        <dbReference type="ARBA" id="ARBA00022679"/>
    </source>
</evidence>
<dbReference type="GO" id="GO:0019706">
    <property type="term" value="F:protein-cysteine S-palmitoyltransferase activity"/>
    <property type="evidence" value="ECO:0007669"/>
    <property type="project" value="UniProtKB-EC"/>
</dbReference>
<evidence type="ECO:0000256" key="7">
    <source>
        <dbReference type="RuleBase" id="RU079119"/>
    </source>
</evidence>
<dbReference type="PROSITE" id="PS50216">
    <property type="entry name" value="DHHC"/>
    <property type="match status" value="1"/>
</dbReference>
<feature type="transmembrane region" description="Helical" evidence="7">
    <location>
        <begin position="184"/>
        <end position="204"/>
    </location>
</feature>
<keyword evidence="3 7" id="KW-0812">Transmembrane</keyword>
<dbReference type="InterPro" id="IPR039859">
    <property type="entry name" value="PFA4/ZDH16/20/ERF2-like"/>
</dbReference>
<evidence type="ECO:0000256" key="4">
    <source>
        <dbReference type="ARBA" id="ARBA00022989"/>
    </source>
</evidence>
<dbReference type="PANTHER" id="PTHR12246">
    <property type="entry name" value="PALMITOYLTRANSFERASE ZDHHC16"/>
    <property type="match status" value="1"/>
</dbReference>
<evidence type="ECO:0000256" key="1">
    <source>
        <dbReference type="ARBA" id="ARBA00004141"/>
    </source>
</evidence>
<evidence type="ECO:0000256" key="6">
    <source>
        <dbReference type="ARBA" id="ARBA00023315"/>
    </source>
</evidence>
<dbReference type="GO" id="GO:0016020">
    <property type="term" value="C:membrane"/>
    <property type="evidence" value="ECO:0007669"/>
    <property type="project" value="UniProtKB-SubCell"/>
</dbReference>
<dbReference type="Pfam" id="PF01529">
    <property type="entry name" value="DHHC"/>
    <property type="match status" value="1"/>
</dbReference>
<dbReference type="AlphaFoldDB" id="A0A8D2L541"/>
<reference evidence="9" key="2">
    <citation type="submission" date="2025-09" db="UniProtKB">
        <authorList>
            <consortium name="Ensembl"/>
        </authorList>
    </citation>
    <scope>IDENTIFICATION</scope>
</reference>
<evidence type="ECO:0000256" key="3">
    <source>
        <dbReference type="ARBA" id="ARBA00022692"/>
    </source>
</evidence>
<organism evidence="9 10">
    <name type="scientific">Varanus komodoensis</name>
    <name type="common">Komodo dragon</name>
    <dbReference type="NCBI Taxonomy" id="61221"/>
    <lineage>
        <taxon>Eukaryota</taxon>
        <taxon>Metazoa</taxon>
        <taxon>Chordata</taxon>
        <taxon>Craniata</taxon>
        <taxon>Vertebrata</taxon>
        <taxon>Euteleostomi</taxon>
        <taxon>Lepidosauria</taxon>
        <taxon>Squamata</taxon>
        <taxon>Bifurcata</taxon>
        <taxon>Unidentata</taxon>
        <taxon>Episquamata</taxon>
        <taxon>Toxicofera</taxon>
        <taxon>Anguimorpha</taxon>
        <taxon>Paleoanguimorpha</taxon>
        <taxon>Varanoidea</taxon>
        <taxon>Varanidae</taxon>
        <taxon>Varanus</taxon>
    </lineage>
</organism>
<comment type="subcellular location">
    <subcellularLocation>
        <location evidence="1">Membrane</location>
        <topology evidence="1">Multi-pass membrane protein</topology>
    </subcellularLocation>
</comment>
<comment type="similarity">
    <text evidence="7">Belongs to the DHHC palmitoyltransferase family.</text>
</comment>
<accession>A0A8D2L541</accession>
<keyword evidence="2 7" id="KW-0808">Transferase</keyword>
<comment type="catalytic activity">
    <reaction evidence="7">
        <text>L-cysteinyl-[protein] + hexadecanoyl-CoA = S-hexadecanoyl-L-cysteinyl-[protein] + CoA</text>
        <dbReference type="Rhea" id="RHEA:36683"/>
        <dbReference type="Rhea" id="RHEA-COMP:10131"/>
        <dbReference type="Rhea" id="RHEA-COMP:11032"/>
        <dbReference type="ChEBI" id="CHEBI:29950"/>
        <dbReference type="ChEBI" id="CHEBI:57287"/>
        <dbReference type="ChEBI" id="CHEBI:57379"/>
        <dbReference type="ChEBI" id="CHEBI:74151"/>
        <dbReference type="EC" id="2.3.1.225"/>
    </reaction>
</comment>
<sequence>GNEAMVPVCGFLLLFGFCKSAFPPLVAYLIVFHVIFVFFIWTYWKSVFTPPQQPDKKFHMSYSDKERYENEERPEAQRQILAEMAQKLPVYTRTGNGAIRFCDRCQLIKPDRCHHCSVCAMCVLKMDHHCPWVNNCIGFSNYKFFLLFLAYSLLYCMYIAATVLKYFIKYWTGELSSGRSKIHIFFLLFVAIMFFVSLMFLFGYHCLLVSQNRSTLEAFSAPVFLNGPDKNGFNLGFVQNLQQVFGEEKRLWLFPVVSSKGDGHSFPRRRLNEAQNPLLANEEQWEDDRLEDDNPGEDAWTFPGPPSRGWWPPQGATHGSCGPLKTSLVMAGLHWPGGDSQRDKGFRRMGKPVGKPHKFSVCGLDRLQVSSLSVEMET</sequence>
<keyword evidence="5 7" id="KW-0472">Membrane</keyword>
<feature type="transmembrane region" description="Helical" evidence="7">
    <location>
        <begin position="25"/>
        <end position="44"/>
    </location>
</feature>
<name>A0A8D2L541_VARKO</name>
<evidence type="ECO:0000256" key="5">
    <source>
        <dbReference type="ARBA" id="ARBA00023136"/>
    </source>
</evidence>
<keyword evidence="10" id="KW-1185">Reference proteome</keyword>